<accession>Q2SHS5</accession>
<reference evidence="2 3" key="1">
    <citation type="journal article" date="2005" name="Nucleic Acids Res.">
        <title>Genomic blueprint of Hahella chejuensis, a marine microbe producing an algicidal agent.</title>
        <authorList>
            <person name="Jeong H."/>
            <person name="Yim J.H."/>
            <person name="Lee C."/>
            <person name="Choi S.-H."/>
            <person name="Park Y.K."/>
            <person name="Yoon S.H."/>
            <person name="Hur C.-G."/>
            <person name="Kang H.-Y."/>
            <person name="Kim D."/>
            <person name="Lee H.H."/>
            <person name="Park K.H."/>
            <person name="Park S.-H."/>
            <person name="Park H.-S."/>
            <person name="Lee H.K."/>
            <person name="Oh T.K."/>
            <person name="Kim J.F."/>
        </authorList>
    </citation>
    <scope>NUCLEOTIDE SEQUENCE [LARGE SCALE GENOMIC DNA]</scope>
    <source>
        <strain evidence="2 3">KCTC 2396</strain>
    </source>
</reference>
<dbReference type="eggNOG" id="COG3391">
    <property type="taxonomic scope" value="Bacteria"/>
</dbReference>
<dbReference type="KEGG" id="hch:HCH_03033"/>
<organism evidence="2 3">
    <name type="scientific">Hahella chejuensis (strain KCTC 2396)</name>
    <dbReference type="NCBI Taxonomy" id="349521"/>
    <lineage>
        <taxon>Bacteria</taxon>
        <taxon>Pseudomonadati</taxon>
        <taxon>Pseudomonadota</taxon>
        <taxon>Gammaproteobacteria</taxon>
        <taxon>Oceanospirillales</taxon>
        <taxon>Hahellaceae</taxon>
        <taxon>Hahella</taxon>
    </lineage>
</organism>
<dbReference type="RefSeq" id="WP_011396868.1">
    <property type="nucleotide sequence ID" value="NC_007645.1"/>
</dbReference>
<gene>
    <name evidence="2" type="ordered locus">HCH_03033</name>
</gene>
<proteinExistence type="predicted"/>
<dbReference type="AlphaFoldDB" id="Q2SHS5"/>
<dbReference type="OrthoDB" id="145213at2"/>
<dbReference type="STRING" id="349521.HCH_03033"/>
<protein>
    <submittedName>
        <fullName evidence="2">Uncharacterized conserved protein</fullName>
    </submittedName>
</protein>
<dbReference type="InterPro" id="IPR011045">
    <property type="entry name" value="N2O_reductase_N"/>
</dbReference>
<dbReference type="PANTHER" id="PTHR47197:SF3">
    <property type="entry name" value="DIHYDRO-HEME D1 DEHYDROGENASE"/>
    <property type="match status" value="1"/>
</dbReference>
<dbReference type="SUPFAM" id="SSF50974">
    <property type="entry name" value="Nitrous oxide reductase, N-terminal domain"/>
    <property type="match status" value="1"/>
</dbReference>
<evidence type="ECO:0000313" key="2">
    <source>
        <dbReference type="EMBL" id="ABC29799.1"/>
    </source>
</evidence>
<evidence type="ECO:0000256" key="1">
    <source>
        <dbReference type="SAM" id="MobiDB-lite"/>
    </source>
</evidence>
<dbReference type="HOGENOM" id="CLU_058424_0_0_6"/>
<feature type="region of interest" description="Disordered" evidence="1">
    <location>
        <begin position="406"/>
        <end position="426"/>
    </location>
</feature>
<dbReference type="EMBL" id="CP000155">
    <property type="protein sequence ID" value="ABC29799.1"/>
    <property type="molecule type" value="Genomic_DNA"/>
</dbReference>
<name>Q2SHS5_HAHCH</name>
<dbReference type="Proteomes" id="UP000000238">
    <property type="component" value="Chromosome"/>
</dbReference>
<dbReference type="InterPro" id="IPR051200">
    <property type="entry name" value="Host-pathogen_enzymatic-act"/>
</dbReference>
<sequence>MRKNKTGLIKAHGAHGKVQGFGWARRLKKLAQGVTAVVLAMGASSMVSAETQTAASEMRDVLLVGNAQSGTVSFIDPHTFLNLGSVNVTEDKEDRISEMGILKLLYDAFTNENGGERNVDDVFLSPDGTVLYVSRGYLGDVAAFDLTAPGHRMLWRHPVPGFHADHAALSPDGGTLVVSDSTSKKAFLIDAVTGRRTGEFATGDFPHQNDFSPDGKRIYNTSIGNVLLPHALNFMKGERSLRIVDAQSLQLLRTIKFPQGVRPNVFTPDEKTLYAQLSYLRGFVKVDLEHGAITHTVELPASAFGKANYPNYDDFPKNSAHHGLALSGDGKKLCLAGTIDNYVAIVSTETLVADRIMDGYDLPYWATTSADGVYCFVSNSVEGTVGVFDYDTTQEAARIPVGEFPQRSRMGKAPQSVLDSLEPIQG</sequence>
<dbReference type="Gene3D" id="2.130.10.10">
    <property type="entry name" value="YVTN repeat-like/Quinoprotein amine dehydrogenase"/>
    <property type="match status" value="2"/>
</dbReference>
<evidence type="ECO:0000313" key="3">
    <source>
        <dbReference type="Proteomes" id="UP000000238"/>
    </source>
</evidence>
<keyword evidence="3" id="KW-1185">Reference proteome</keyword>
<dbReference type="PANTHER" id="PTHR47197">
    <property type="entry name" value="PROTEIN NIRF"/>
    <property type="match status" value="1"/>
</dbReference>
<dbReference type="InterPro" id="IPR015943">
    <property type="entry name" value="WD40/YVTN_repeat-like_dom_sf"/>
</dbReference>